<evidence type="ECO:0000256" key="6">
    <source>
        <dbReference type="ARBA" id="ARBA00023136"/>
    </source>
</evidence>
<dbReference type="SUPFAM" id="SSF161098">
    <property type="entry name" value="MetI-like"/>
    <property type="match status" value="1"/>
</dbReference>
<evidence type="ECO:0000313" key="9">
    <source>
        <dbReference type="EMBL" id="TKV57694.1"/>
    </source>
</evidence>
<dbReference type="Proteomes" id="UP000306985">
    <property type="component" value="Unassembled WGS sequence"/>
</dbReference>
<protein>
    <submittedName>
        <fullName evidence="9">ABC transporter permease</fullName>
    </submittedName>
</protein>
<dbReference type="GO" id="GO:0005886">
    <property type="term" value="C:plasma membrane"/>
    <property type="evidence" value="ECO:0007669"/>
    <property type="project" value="UniProtKB-SubCell"/>
</dbReference>
<name>A0A4U6QC83_9ACTN</name>
<keyword evidence="10" id="KW-1185">Reference proteome</keyword>
<dbReference type="CDD" id="cd06261">
    <property type="entry name" value="TM_PBP2"/>
    <property type="match status" value="1"/>
</dbReference>
<dbReference type="PANTHER" id="PTHR43163:SF6">
    <property type="entry name" value="DIPEPTIDE TRANSPORT SYSTEM PERMEASE PROTEIN DPPB-RELATED"/>
    <property type="match status" value="1"/>
</dbReference>
<evidence type="ECO:0000256" key="1">
    <source>
        <dbReference type="ARBA" id="ARBA00004651"/>
    </source>
</evidence>
<evidence type="ECO:0000256" key="3">
    <source>
        <dbReference type="ARBA" id="ARBA00022475"/>
    </source>
</evidence>
<evidence type="ECO:0000313" key="10">
    <source>
        <dbReference type="Proteomes" id="UP000306985"/>
    </source>
</evidence>
<proteinExistence type="inferred from homology"/>
<keyword evidence="3" id="KW-1003">Cell membrane</keyword>
<feature type="domain" description="ABC transmembrane type-1" evidence="8">
    <location>
        <begin position="95"/>
        <end position="320"/>
    </location>
</feature>
<dbReference type="OrthoDB" id="147639at2"/>
<feature type="transmembrane region" description="Helical" evidence="7">
    <location>
        <begin position="297"/>
        <end position="319"/>
    </location>
</feature>
<dbReference type="AlphaFoldDB" id="A0A4U6QC83"/>
<evidence type="ECO:0000256" key="4">
    <source>
        <dbReference type="ARBA" id="ARBA00022692"/>
    </source>
</evidence>
<evidence type="ECO:0000256" key="5">
    <source>
        <dbReference type="ARBA" id="ARBA00022989"/>
    </source>
</evidence>
<dbReference type="InterPro" id="IPR035906">
    <property type="entry name" value="MetI-like_sf"/>
</dbReference>
<dbReference type="EMBL" id="SZZH01000004">
    <property type="protein sequence ID" value="TKV57694.1"/>
    <property type="molecule type" value="Genomic_DNA"/>
</dbReference>
<feature type="transmembrane region" description="Helical" evidence="7">
    <location>
        <begin position="193"/>
        <end position="216"/>
    </location>
</feature>
<sequence>MLSFLARRVAAAAGILLVLTFVIFWLGQIAPGDPARAYVGANASPEAVAAARQQLGMNDPFLTQYLHFLGGLLTGDFGQSLRTRQPVAADLGVYVPATVQLVLVAFVIALVLAALYAISSVRGWLGGTVGRSALLLLATAPPFLLAIVGIIVFFGQLHWLPARGAGDYEDPGPTGMLLVDTALHGQVDAFLDALAHVVLPATVLAIAPAVAIGRILRSSLEGVLHIDYVRTARSKGLTEGQVLRRHVVRNAIGPGLSMAGLQLGFMFAGVVVVEQVFSWPGIGNYLAASIPVDDFPAIAGVTLVLGTIYVLTTLVVDLLQAVADPRVATG</sequence>
<keyword evidence="2 7" id="KW-0813">Transport</keyword>
<keyword evidence="5 7" id="KW-1133">Transmembrane helix</keyword>
<dbReference type="Gene3D" id="1.10.3720.10">
    <property type="entry name" value="MetI-like"/>
    <property type="match status" value="1"/>
</dbReference>
<organism evidence="9 10">
    <name type="scientific">Nakamurella flava</name>
    <dbReference type="NCBI Taxonomy" id="2576308"/>
    <lineage>
        <taxon>Bacteria</taxon>
        <taxon>Bacillati</taxon>
        <taxon>Actinomycetota</taxon>
        <taxon>Actinomycetes</taxon>
        <taxon>Nakamurellales</taxon>
        <taxon>Nakamurellaceae</taxon>
        <taxon>Nakamurella</taxon>
    </lineage>
</organism>
<dbReference type="InterPro" id="IPR045621">
    <property type="entry name" value="BPD_transp_1_N"/>
</dbReference>
<accession>A0A4U6QC83</accession>
<feature type="transmembrane region" description="Helical" evidence="7">
    <location>
        <begin position="251"/>
        <end position="277"/>
    </location>
</feature>
<comment type="similarity">
    <text evidence="7">Belongs to the binding-protein-dependent transport system permease family.</text>
</comment>
<comment type="subcellular location">
    <subcellularLocation>
        <location evidence="1 7">Cell membrane</location>
        <topology evidence="1 7">Multi-pass membrane protein</topology>
    </subcellularLocation>
</comment>
<dbReference type="Pfam" id="PF19300">
    <property type="entry name" value="BPD_transp_1_N"/>
    <property type="match status" value="1"/>
</dbReference>
<dbReference type="RefSeq" id="WP_137450778.1">
    <property type="nucleotide sequence ID" value="NZ_SZZH01000004.1"/>
</dbReference>
<comment type="caution">
    <text evidence="9">The sequence shown here is derived from an EMBL/GenBank/DDBJ whole genome shotgun (WGS) entry which is preliminary data.</text>
</comment>
<dbReference type="PANTHER" id="PTHR43163">
    <property type="entry name" value="DIPEPTIDE TRANSPORT SYSTEM PERMEASE PROTEIN DPPB-RELATED"/>
    <property type="match status" value="1"/>
</dbReference>
<feature type="transmembrane region" description="Helical" evidence="7">
    <location>
        <begin position="9"/>
        <end position="27"/>
    </location>
</feature>
<feature type="transmembrane region" description="Helical" evidence="7">
    <location>
        <begin position="133"/>
        <end position="154"/>
    </location>
</feature>
<dbReference type="InterPro" id="IPR000515">
    <property type="entry name" value="MetI-like"/>
</dbReference>
<keyword evidence="4 7" id="KW-0812">Transmembrane</keyword>
<evidence type="ECO:0000256" key="2">
    <source>
        <dbReference type="ARBA" id="ARBA00022448"/>
    </source>
</evidence>
<evidence type="ECO:0000259" key="8">
    <source>
        <dbReference type="PROSITE" id="PS50928"/>
    </source>
</evidence>
<evidence type="ECO:0000256" key="7">
    <source>
        <dbReference type="RuleBase" id="RU363032"/>
    </source>
</evidence>
<reference evidence="9 10" key="1">
    <citation type="submission" date="2019-05" db="EMBL/GenBank/DDBJ databases">
        <title>Nakamurella sp. N5BH11, whole genome shotgun sequence.</title>
        <authorList>
            <person name="Tuo L."/>
        </authorList>
    </citation>
    <scope>NUCLEOTIDE SEQUENCE [LARGE SCALE GENOMIC DNA]</scope>
    <source>
        <strain evidence="9 10">N5BH11</strain>
    </source>
</reference>
<dbReference type="GO" id="GO:0055085">
    <property type="term" value="P:transmembrane transport"/>
    <property type="evidence" value="ECO:0007669"/>
    <property type="project" value="InterPro"/>
</dbReference>
<feature type="transmembrane region" description="Helical" evidence="7">
    <location>
        <begin position="101"/>
        <end position="121"/>
    </location>
</feature>
<dbReference type="PROSITE" id="PS50928">
    <property type="entry name" value="ABC_TM1"/>
    <property type="match status" value="1"/>
</dbReference>
<gene>
    <name evidence="9" type="ORF">FDO65_16220</name>
</gene>
<dbReference type="Pfam" id="PF00528">
    <property type="entry name" value="BPD_transp_1"/>
    <property type="match status" value="1"/>
</dbReference>
<keyword evidence="6 7" id="KW-0472">Membrane</keyword>